<dbReference type="Pfam" id="PF02234">
    <property type="entry name" value="CDI"/>
    <property type="match status" value="1"/>
</dbReference>
<sequence>MDMAQVKTRARTALGVGASATSPKRRKIAINNNSNNISPSSCVQLKSLSNTTSRESEERCSGESPASCCSSNGSFDENRIIKFSDLEVENAQVETSTCNFGEQQMRREMSLSSDLRITNSQEVNSAEKKPTMQTKTKPRCYVPPAPQKMPAESELEEFFAAAEKDIQKRFSEKYNYDIVKDMPLEGRYEYGEASSVRNSVNSVGEDCSANGSYKAITKL</sequence>
<keyword evidence="3 5" id="KW-0649">Protein kinase inhibitor</keyword>
<dbReference type="Gene3D" id="4.10.365.10">
    <property type="entry name" value="p27"/>
    <property type="match status" value="1"/>
</dbReference>
<dbReference type="AlphaFoldDB" id="A0AAQ3SAL0"/>
<name>A0AAQ3SAL0_VIGMU</name>
<feature type="region of interest" description="Disordered" evidence="6">
    <location>
        <begin position="1"/>
        <end position="33"/>
    </location>
</feature>
<dbReference type="InterPro" id="IPR044275">
    <property type="entry name" value="KRP"/>
</dbReference>
<dbReference type="GO" id="GO:0004861">
    <property type="term" value="F:cyclin-dependent protein serine/threonine kinase inhibitor activity"/>
    <property type="evidence" value="ECO:0007669"/>
    <property type="project" value="UniProtKB-UniRule"/>
</dbReference>
<evidence type="ECO:0000256" key="6">
    <source>
        <dbReference type="SAM" id="MobiDB-lite"/>
    </source>
</evidence>
<proteinExistence type="inferred from homology"/>
<dbReference type="GO" id="GO:0051726">
    <property type="term" value="P:regulation of cell cycle"/>
    <property type="evidence" value="ECO:0007669"/>
    <property type="project" value="InterPro"/>
</dbReference>
<evidence type="ECO:0000256" key="5">
    <source>
        <dbReference type="PIRNR" id="PIRNR017811"/>
    </source>
</evidence>
<evidence type="ECO:0000313" key="8">
    <source>
        <dbReference type="EMBL" id="WVZ22488.1"/>
    </source>
</evidence>
<protein>
    <recommendedName>
        <fullName evidence="5">Cyclin-dependent kinase inhibitor</fullName>
    </recommendedName>
</protein>
<dbReference type="PIRSF" id="PIRSF017811">
    <property type="entry name" value="CDK_inhib_pln"/>
    <property type="match status" value="1"/>
</dbReference>
<dbReference type="PANTHER" id="PTHR46776">
    <property type="entry name" value="CYCLIN-DEPENDENT KINASE INHIBITOR 4-RELATED"/>
    <property type="match status" value="1"/>
</dbReference>
<feature type="domain" description="Cyclin-dependent kinase inhibitor" evidence="7">
    <location>
        <begin position="149"/>
        <end position="190"/>
    </location>
</feature>
<keyword evidence="9" id="KW-1185">Reference proteome</keyword>
<keyword evidence="4" id="KW-0131">Cell cycle</keyword>
<organism evidence="8 9">
    <name type="scientific">Vigna mungo</name>
    <name type="common">Black gram</name>
    <name type="synonym">Phaseolus mungo</name>
    <dbReference type="NCBI Taxonomy" id="3915"/>
    <lineage>
        <taxon>Eukaryota</taxon>
        <taxon>Viridiplantae</taxon>
        <taxon>Streptophyta</taxon>
        <taxon>Embryophyta</taxon>
        <taxon>Tracheophyta</taxon>
        <taxon>Spermatophyta</taxon>
        <taxon>Magnoliopsida</taxon>
        <taxon>eudicotyledons</taxon>
        <taxon>Gunneridae</taxon>
        <taxon>Pentapetalae</taxon>
        <taxon>rosids</taxon>
        <taxon>fabids</taxon>
        <taxon>Fabales</taxon>
        <taxon>Fabaceae</taxon>
        <taxon>Papilionoideae</taxon>
        <taxon>50 kb inversion clade</taxon>
        <taxon>NPAAA clade</taxon>
        <taxon>indigoferoid/millettioid clade</taxon>
        <taxon>Phaseoleae</taxon>
        <taxon>Vigna</taxon>
    </lineage>
</organism>
<gene>
    <name evidence="8" type="ORF">V8G54_001032</name>
</gene>
<comment type="similarity">
    <text evidence="2 5">Belongs to the CDI family. ICK/KRP subfamily.</text>
</comment>
<evidence type="ECO:0000313" key="9">
    <source>
        <dbReference type="Proteomes" id="UP001374535"/>
    </source>
</evidence>
<dbReference type="Proteomes" id="UP001374535">
    <property type="component" value="Chromosome 1"/>
</dbReference>
<evidence type="ECO:0000256" key="3">
    <source>
        <dbReference type="ARBA" id="ARBA00023013"/>
    </source>
</evidence>
<evidence type="ECO:0000256" key="1">
    <source>
        <dbReference type="ARBA" id="ARBA00004642"/>
    </source>
</evidence>
<reference evidence="8 9" key="1">
    <citation type="journal article" date="2023" name="Life. Sci Alliance">
        <title>Evolutionary insights into 3D genome organization and epigenetic landscape of Vigna mungo.</title>
        <authorList>
            <person name="Junaid A."/>
            <person name="Singh B."/>
            <person name="Bhatia S."/>
        </authorList>
    </citation>
    <scope>NUCLEOTIDE SEQUENCE [LARGE SCALE GENOMIC DNA]</scope>
    <source>
        <strain evidence="8">Urdbean</strain>
    </source>
</reference>
<dbReference type="InterPro" id="IPR044898">
    <property type="entry name" value="CDI_dom_sf"/>
</dbReference>
<evidence type="ECO:0000256" key="4">
    <source>
        <dbReference type="ARBA" id="ARBA00023306"/>
    </source>
</evidence>
<accession>A0AAQ3SAL0</accession>
<dbReference type="GO" id="GO:0005654">
    <property type="term" value="C:nucleoplasm"/>
    <property type="evidence" value="ECO:0007669"/>
    <property type="project" value="UniProtKB-SubCell"/>
</dbReference>
<comment type="subcellular location">
    <subcellularLocation>
        <location evidence="1">Nucleus</location>
        <location evidence="1">Nucleoplasm</location>
    </subcellularLocation>
</comment>
<dbReference type="EMBL" id="CP144700">
    <property type="protein sequence ID" value="WVZ22488.1"/>
    <property type="molecule type" value="Genomic_DNA"/>
</dbReference>
<evidence type="ECO:0000259" key="7">
    <source>
        <dbReference type="Pfam" id="PF02234"/>
    </source>
</evidence>
<evidence type="ECO:0000256" key="2">
    <source>
        <dbReference type="ARBA" id="ARBA00010274"/>
    </source>
</evidence>
<dbReference type="InterPro" id="IPR003175">
    <property type="entry name" value="CDI_dom"/>
</dbReference>